<dbReference type="InterPro" id="IPR036249">
    <property type="entry name" value="Thioredoxin-like_sf"/>
</dbReference>
<keyword evidence="3" id="KW-0676">Redox-active center</keyword>
<dbReference type="GO" id="GO:0045454">
    <property type="term" value="P:cell redox homeostasis"/>
    <property type="evidence" value="ECO:0007669"/>
    <property type="project" value="TreeGrafter"/>
</dbReference>
<comment type="similarity">
    <text evidence="1">Belongs to the peroxiredoxin family. AhpC/Prx1 subfamily.</text>
</comment>
<evidence type="ECO:0000313" key="6">
    <source>
        <dbReference type="EMBL" id="UTX42811.1"/>
    </source>
</evidence>
<comment type="function">
    <text evidence="3">Thiol-specific peroxidase that catalyzes the reduction of hydrogen peroxide and organic hydroperoxides to water and alcohols, respectively.</text>
</comment>
<dbReference type="EMBL" id="CP119064">
    <property type="protein sequence ID" value="WEL38270.1"/>
    <property type="molecule type" value="Genomic_DNA"/>
</dbReference>
<accession>A0A9Q9C2B9</accession>
<reference evidence="6" key="1">
    <citation type="submission" date="2021-05" db="EMBL/GenBank/DDBJ databases">
        <title>Encephalitozoon hellem ATCC 50604 Complete Genome.</title>
        <authorList>
            <person name="Mascarenhas dos Santos A.C."/>
            <person name="Julian A.T."/>
            <person name="Pombert J.-F."/>
        </authorList>
    </citation>
    <scope>NUCLEOTIDE SEQUENCE</scope>
    <source>
        <strain evidence="6">ATCC 50604</strain>
    </source>
</reference>
<dbReference type="GO" id="GO:0042744">
    <property type="term" value="P:hydrogen peroxide catabolic process"/>
    <property type="evidence" value="ECO:0007669"/>
    <property type="project" value="TreeGrafter"/>
</dbReference>
<dbReference type="GO" id="GO:0005829">
    <property type="term" value="C:cytosol"/>
    <property type="evidence" value="ECO:0007669"/>
    <property type="project" value="TreeGrafter"/>
</dbReference>
<dbReference type="InterPro" id="IPR000866">
    <property type="entry name" value="AhpC/TSA"/>
</dbReference>
<proteinExistence type="inferred from homology"/>
<dbReference type="Proteomes" id="UP001059546">
    <property type="component" value="Chromosome III"/>
</dbReference>
<name>A0A9Q9C2B9_ENCHE</name>
<evidence type="ECO:0000256" key="3">
    <source>
        <dbReference type="PIRNR" id="PIRNR000239"/>
    </source>
</evidence>
<keyword evidence="3 7" id="KW-0575">Peroxidase</keyword>
<evidence type="ECO:0000313" key="8">
    <source>
        <dbReference type="Proteomes" id="UP001059546"/>
    </source>
</evidence>
<dbReference type="AlphaFoldDB" id="A0A9Q9C2B9"/>
<keyword evidence="2 3" id="KW-0560">Oxidoreductase</keyword>
<organism evidence="6 8">
    <name type="scientific">Encephalitozoon hellem</name>
    <name type="common">Microsporidian parasite</name>
    <dbReference type="NCBI Taxonomy" id="27973"/>
    <lineage>
        <taxon>Eukaryota</taxon>
        <taxon>Fungi</taxon>
        <taxon>Fungi incertae sedis</taxon>
        <taxon>Microsporidia</taxon>
        <taxon>Unikaryonidae</taxon>
        <taxon>Encephalitozoon</taxon>
    </lineage>
</organism>
<feature type="domain" description="Thioredoxin" evidence="5">
    <location>
        <begin position="1"/>
        <end position="159"/>
    </location>
</feature>
<dbReference type="PANTHER" id="PTHR10681:SF128">
    <property type="entry name" value="THIOREDOXIN-DEPENDENT PEROXIDE REDUCTASE, MITOCHONDRIAL"/>
    <property type="match status" value="1"/>
</dbReference>
<dbReference type="GO" id="GO:0008379">
    <property type="term" value="F:thioredoxin peroxidase activity"/>
    <property type="evidence" value="ECO:0007669"/>
    <property type="project" value="TreeGrafter"/>
</dbReference>
<dbReference type="Gene3D" id="3.40.30.10">
    <property type="entry name" value="Glutaredoxin"/>
    <property type="match status" value="1"/>
</dbReference>
<dbReference type="GO" id="GO:0006979">
    <property type="term" value="P:response to oxidative stress"/>
    <property type="evidence" value="ECO:0007669"/>
    <property type="project" value="TreeGrafter"/>
</dbReference>
<dbReference type="InterPro" id="IPR013766">
    <property type="entry name" value="Thioredoxin_domain"/>
</dbReference>
<keyword evidence="3" id="KW-0049">Antioxidant</keyword>
<feature type="active site" description="Cysteine sulfenic acid (-SOH) intermediate; for peroxidase activity" evidence="4">
    <location>
        <position position="46"/>
    </location>
</feature>
<dbReference type="Pfam" id="PF00578">
    <property type="entry name" value="AhpC-TSA"/>
    <property type="match status" value="1"/>
</dbReference>
<dbReference type="CDD" id="cd03015">
    <property type="entry name" value="PRX_Typ2cys"/>
    <property type="match status" value="1"/>
</dbReference>
<dbReference type="PIRSF" id="PIRSF000239">
    <property type="entry name" value="AHPC"/>
    <property type="match status" value="1"/>
</dbReference>
<evidence type="ECO:0000256" key="4">
    <source>
        <dbReference type="PIRSR" id="PIRSR000239-1"/>
    </source>
</evidence>
<sequence>MILSKVLDNTEYDAFADGEIKKVSLQDYKGKYVVIVFYPLDFTFVCPTEINMFSDLKEEFLKRDAAVLFVSCDSVFVHKAWASTPRDKRGISGVAWPMVADLKRKLCNQFGMFDEESGHPMRGTVILSKDQIVKHMSVNSHEVGRSVEEILRLIDAFTFSEENGEVCPVEWRKKVKNH</sequence>
<dbReference type="EMBL" id="CP075149">
    <property type="protein sequence ID" value="UTX42811.1"/>
    <property type="molecule type" value="Genomic_DNA"/>
</dbReference>
<keyword evidence="9" id="KW-1185">Reference proteome</keyword>
<dbReference type="PANTHER" id="PTHR10681">
    <property type="entry name" value="THIOREDOXIN PEROXIDASE"/>
    <property type="match status" value="1"/>
</dbReference>
<reference evidence="7 9" key="2">
    <citation type="submission" date="2023-02" db="EMBL/GenBank/DDBJ databases">
        <title>Encephalitozoon hellem ATCC 50451 complete genome.</title>
        <authorList>
            <person name="Mascarenhas dos Santos A.C."/>
            <person name="Julian A.T."/>
            <person name="Pombert J.-F."/>
        </authorList>
    </citation>
    <scope>NUCLEOTIDE SEQUENCE [LARGE SCALE GENOMIC DNA]</scope>
    <source>
        <strain evidence="7 9">ATCC 50451</strain>
    </source>
</reference>
<dbReference type="Proteomes" id="UP001217963">
    <property type="component" value="Chromosome III"/>
</dbReference>
<dbReference type="OrthoDB" id="185659at2759"/>
<gene>
    <name evidence="6" type="ORF">GPU96_03g05340</name>
    <name evidence="7" type="ORF">PFJ87_03g01290</name>
</gene>
<protein>
    <submittedName>
        <fullName evidence="6">Peroxiredoxin-4</fullName>
    </submittedName>
    <submittedName>
        <fullName evidence="7">Thioredoxin peroxidase</fullName>
    </submittedName>
</protein>
<evidence type="ECO:0000313" key="7">
    <source>
        <dbReference type="EMBL" id="WEL38270.1"/>
    </source>
</evidence>
<dbReference type="GO" id="GO:0033554">
    <property type="term" value="P:cellular response to stress"/>
    <property type="evidence" value="ECO:0007669"/>
    <property type="project" value="TreeGrafter"/>
</dbReference>
<dbReference type="InterPro" id="IPR024706">
    <property type="entry name" value="Peroxiredoxin_AhpC-typ"/>
</dbReference>
<evidence type="ECO:0000256" key="1">
    <source>
        <dbReference type="ARBA" id="ARBA00009796"/>
    </source>
</evidence>
<evidence type="ECO:0000313" key="9">
    <source>
        <dbReference type="Proteomes" id="UP001217963"/>
    </source>
</evidence>
<evidence type="ECO:0000256" key="2">
    <source>
        <dbReference type="ARBA" id="ARBA00023002"/>
    </source>
</evidence>
<dbReference type="SUPFAM" id="SSF52833">
    <property type="entry name" value="Thioredoxin-like"/>
    <property type="match status" value="1"/>
</dbReference>
<dbReference type="InterPro" id="IPR050217">
    <property type="entry name" value="Peroxiredoxin"/>
</dbReference>
<evidence type="ECO:0000259" key="5">
    <source>
        <dbReference type="PROSITE" id="PS51352"/>
    </source>
</evidence>
<dbReference type="PROSITE" id="PS51352">
    <property type="entry name" value="THIOREDOXIN_2"/>
    <property type="match status" value="1"/>
</dbReference>